<evidence type="ECO:0000256" key="6">
    <source>
        <dbReference type="HAMAP-Rule" id="MF_01894"/>
    </source>
</evidence>
<keyword evidence="2 6" id="KW-0547">Nucleotide-binding</keyword>
<dbReference type="InterPro" id="IPR027417">
    <property type="entry name" value="P-loop_NTPase"/>
</dbReference>
<reference evidence="8 9" key="1">
    <citation type="submission" date="2022-09" db="EMBL/GenBank/DDBJ databases">
        <authorList>
            <person name="Giprobiosintez L."/>
        </authorList>
    </citation>
    <scope>NUCLEOTIDE SEQUENCE [LARGE SCALE GENOMIC DNA]</scope>
    <source>
        <strain evidence="9">VKPM-B-12549 (GBS-15)</strain>
    </source>
</reference>
<dbReference type="HAMAP" id="MF_01894">
    <property type="entry name" value="Smc_prok"/>
    <property type="match status" value="1"/>
</dbReference>
<organism evidence="8 9">
    <name type="scientific">Methylococcus capsulatus</name>
    <dbReference type="NCBI Taxonomy" id="414"/>
    <lineage>
        <taxon>Bacteria</taxon>
        <taxon>Pseudomonadati</taxon>
        <taxon>Pseudomonadota</taxon>
        <taxon>Gammaproteobacteria</taxon>
        <taxon>Methylococcales</taxon>
        <taxon>Methylococcaceae</taxon>
        <taxon>Methylococcus</taxon>
    </lineage>
</organism>
<dbReference type="Gene3D" id="3.40.50.300">
    <property type="entry name" value="P-loop containing nucleotide triphosphate hydrolases"/>
    <property type="match status" value="2"/>
</dbReference>
<keyword evidence="4 6" id="KW-0175">Coiled coil</keyword>
<comment type="similarity">
    <text evidence="6">Belongs to the SMC family.</text>
</comment>
<dbReference type="SMART" id="SM00968">
    <property type="entry name" value="SMC_hinge"/>
    <property type="match status" value="1"/>
</dbReference>
<accession>A0ABZ2F9P9</accession>
<keyword evidence="9" id="KW-1185">Reference proteome</keyword>
<evidence type="ECO:0000256" key="4">
    <source>
        <dbReference type="ARBA" id="ARBA00023054"/>
    </source>
</evidence>
<feature type="coiled-coil region" evidence="6">
    <location>
        <begin position="307"/>
        <end position="439"/>
    </location>
</feature>
<dbReference type="InterPro" id="IPR003395">
    <property type="entry name" value="RecF/RecN/SMC_N"/>
</dbReference>
<dbReference type="SUPFAM" id="SSF75553">
    <property type="entry name" value="Smc hinge domain"/>
    <property type="match status" value="1"/>
</dbReference>
<dbReference type="PANTHER" id="PTHR43977">
    <property type="entry name" value="STRUCTURAL MAINTENANCE OF CHROMOSOMES PROTEIN 3"/>
    <property type="match status" value="1"/>
</dbReference>
<dbReference type="InterPro" id="IPR010935">
    <property type="entry name" value="SMC_hinge"/>
</dbReference>
<feature type="coiled-coil region" evidence="6">
    <location>
        <begin position="852"/>
        <end position="907"/>
    </location>
</feature>
<feature type="binding site" evidence="6">
    <location>
        <begin position="32"/>
        <end position="39"/>
    </location>
    <ligand>
        <name>ATP</name>
        <dbReference type="ChEBI" id="CHEBI:30616"/>
    </ligand>
</feature>
<dbReference type="Gene3D" id="1.20.1060.20">
    <property type="match status" value="1"/>
</dbReference>
<evidence type="ECO:0000256" key="2">
    <source>
        <dbReference type="ARBA" id="ARBA00022741"/>
    </source>
</evidence>
<dbReference type="NCBIfam" id="TIGR02168">
    <property type="entry name" value="SMC_prok_B"/>
    <property type="match status" value="1"/>
</dbReference>
<feature type="domain" description="SMC hinge" evidence="7">
    <location>
        <begin position="521"/>
        <end position="622"/>
    </location>
</feature>
<comment type="function">
    <text evidence="6">Required for chromosome condensation and partitioning.</text>
</comment>
<feature type="coiled-coil region" evidence="6">
    <location>
        <begin position="656"/>
        <end position="781"/>
    </location>
</feature>
<comment type="subcellular location">
    <subcellularLocation>
        <location evidence="6">Cytoplasm</location>
    </subcellularLocation>
</comment>
<evidence type="ECO:0000256" key="1">
    <source>
        <dbReference type="ARBA" id="ARBA00022490"/>
    </source>
</evidence>
<dbReference type="Proteomes" id="UP001359308">
    <property type="component" value="Chromosome"/>
</dbReference>
<dbReference type="InterPro" id="IPR036277">
    <property type="entry name" value="SMC_hinge_sf"/>
</dbReference>
<comment type="subunit">
    <text evidence="6">Homodimer.</text>
</comment>
<evidence type="ECO:0000256" key="3">
    <source>
        <dbReference type="ARBA" id="ARBA00022840"/>
    </source>
</evidence>
<feature type="coiled-coil region" evidence="6">
    <location>
        <begin position="237"/>
        <end position="264"/>
    </location>
</feature>
<keyword evidence="5 6" id="KW-0238">DNA-binding</keyword>
<evidence type="ECO:0000259" key="7">
    <source>
        <dbReference type="SMART" id="SM00968"/>
    </source>
</evidence>
<keyword evidence="3 6" id="KW-0067">ATP-binding</keyword>
<dbReference type="Gene3D" id="1.10.287.1490">
    <property type="match status" value="1"/>
</dbReference>
<dbReference type="CDD" id="cd03278">
    <property type="entry name" value="ABC_SMC_barmotin"/>
    <property type="match status" value="2"/>
</dbReference>
<evidence type="ECO:0000256" key="5">
    <source>
        <dbReference type="ARBA" id="ARBA00023125"/>
    </source>
</evidence>
<dbReference type="SUPFAM" id="SSF52540">
    <property type="entry name" value="P-loop containing nucleoside triphosphate hydrolases"/>
    <property type="match status" value="1"/>
</dbReference>
<feature type="coiled-coil region" evidence="6">
    <location>
        <begin position="977"/>
        <end position="1011"/>
    </location>
</feature>
<dbReference type="RefSeq" id="WP_198322738.1">
    <property type="nucleotide sequence ID" value="NZ_CP104311.1"/>
</dbReference>
<comment type="domain">
    <text evidence="6">Contains large globular domains required for ATP hydrolysis at each terminus and a third globular domain forming a flexible hinge near the middle of the molecule. These domains are separated by coiled-coil structures.</text>
</comment>
<dbReference type="Pfam" id="PF02463">
    <property type="entry name" value="SMC_N"/>
    <property type="match status" value="1"/>
</dbReference>
<dbReference type="Pfam" id="PF06470">
    <property type="entry name" value="SMC_hinge"/>
    <property type="match status" value="1"/>
</dbReference>
<sequence length="1169" mass="131312">MRLEKLKIAGFKSFVDPTTIPLPGNLVGVVGPNGCGKSNVIDAVRWVMGESSARHLRGETMTDVIFNGSSTRKPASQASVELVFDNSSGRAGGEFAKYQQIAIRRQVARDGQSSYFLNGARCRRKDITDLFLGTGLGARSYAIIEQGTISRLIEAKPEEMREIIEEAAGISKYKERRHETEQRMRHTRENLERLADLREEVGRQLGHLQRQARKAEKFIALRDEERRLKLELLGLRWRTLERQLDRLRCDLEASEERFRRLSGEEHACQIQLEELGRRRGVAQEKLDAQQGRFYELGAEISRLDQFIRHTQKSRDDLIQERERVEAELRKVESDLDQDCHRLEAMRAEAAELVETLASLEREVAEAASVRQAAEAKLKAHREGWETLAGDQHRLEGQAALLRSRLQQLREQEHLLGGRRQRLLQQQSELENALAGLDVQSLRAEVGGLDAEREEMLGTAEALAGAAEQQRERLRFVREHLDQIRAGLHALQGKVASLETLQRHAMGRDRGALEALLEAWQLSGADRLGEKIEVAPGWENAVETVLGVHLEAVCVDSLAPYTANLLAQELGESLALCEYRTGEGVKRSGGQRLLDQVRAPLALEGLLGAIYCASDPAEAVERARSLQPHESVVTPDGIRIGKGWMLMQKPDAGHAGTLARERELRECRRRVEEMEAQCRRLEKEAAEAEIELRDLESAWRETRKKADDLSARLSRARSELAAAEARSEQWGHRLVQLGHELDELADQGVQLAEQRAEAEEALQAAERESLRLQDTAAQRMEERQVLEEAFAAAEAAEKALHEDVRVLRSRTVMLESNEALTRSHVQRLEQQHGQTADRLTAIVRRLEESLTPLADERLHLEALTEERAVLEAEMARQRRRFSELESDIRRVLGERQRAEHELAALREGIGQIKLAWQAAEVRRQGIEEQFAELGAAPAAVVAGLPEDAEESAWQASVTRLADEIDRLGPVNLTAMQEYQEQEERQRYLEEQNRDLTESLATLEQAIEKIDRECRARFKETFEKINAGFQRMFPKLFGGGKAALELTENNLLIAGVSVMAQPPGKRNSSIHLLSGGEKALTAAALVFSIFELNPAPFCLLDEVDAPLDDANVGRFSQLVKEMSEKVQFLFITHNKATMEIAQYLAGVTMREPGVSRIVAVDIDAAVELASV</sequence>
<gene>
    <name evidence="6 8" type="primary">smc</name>
    <name evidence="8" type="ORF">N4J17_07710</name>
</gene>
<keyword evidence="1 6" id="KW-0963">Cytoplasm</keyword>
<name>A0ABZ2F9P9_METCP</name>
<dbReference type="InterPro" id="IPR024704">
    <property type="entry name" value="SMC"/>
</dbReference>
<proteinExistence type="inferred from homology"/>
<dbReference type="EMBL" id="CP104311">
    <property type="protein sequence ID" value="WWF03489.1"/>
    <property type="molecule type" value="Genomic_DNA"/>
</dbReference>
<dbReference type="PIRSF" id="PIRSF005719">
    <property type="entry name" value="SMC"/>
    <property type="match status" value="1"/>
</dbReference>
<evidence type="ECO:0000313" key="9">
    <source>
        <dbReference type="Proteomes" id="UP001359308"/>
    </source>
</evidence>
<dbReference type="InterPro" id="IPR011890">
    <property type="entry name" value="SMC_prok"/>
</dbReference>
<dbReference type="SUPFAM" id="SSF57997">
    <property type="entry name" value="Tropomyosin"/>
    <property type="match status" value="1"/>
</dbReference>
<feature type="coiled-coil region" evidence="6">
    <location>
        <begin position="170"/>
        <end position="211"/>
    </location>
</feature>
<evidence type="ECO:0000313" key="8">
    <source>
        <dbReference type="EMBL" id="WWF03489.1"/>
    </source>
</evidence>
<protein>
    <recommendedName>
        <fullName evidence="6">Chromosome partition protein Smc</fullName>
    </recommendedName>
</protein>